<evidence type="ECO:0000313" key="6">
    <source>
        <dbReference type="Proteomes" id="UP000327073"/>
    </source>
</evidence>
<protein>
    <submittedName>
        <fullName evidence="1">Uncharacterized protein</fullName>
    </submittedName>
</protein>
<gene>
    <name evidence="1" type="ORF">D3G36_07350</name>
    <name evidence="4" type="ORF">D9E49_06105</name>
    <name evidence="3" type="ORF">F7F11_22175</name>
    <name evidence="2" type="ORF">FZU14_04740</name>
</gene>
<organism evidence="1 8">
    <name type="scientific">Escherichia coli</name>
    <dbReference type="NCBI Taxonomy" id="562"/>
    <lineage>
        <taxon>Bacteria</taxon>
        <taxon>Pseudomonadati</taxon>
        <taxon>Pseudomonadota</taxon>
        <taxon>Gammaproteobacteria</taxon>
        <taxon>Enterobacterales</taxon>
        <taxon>Enterobacteriaceae</taxon>
        <taxon>Escherichia</taxon>
    </lineage>
</organism>
<evidence type="ECO:0000313" key="3">
    <source>
        <dbReference type="EMBL" id="KAB0122196.1"/>
    </source>
</evidence>
<dbReference type="Proteomes" id="UP000327073">
    <property type="component" value="Unassembled WGS sequence"/>
</dbReference>
<dbReference type="EMBL" id="ROAL01000004">
    <property type="protein sequence ID" value="MIB59992.1"/>
    <property type="molecule type" value="Genomic_DNA"/>
</dbReference>
<dbReference type="AlphaFoldDB" id="A0A237D6I9"/>
<evidence type="ECO:0000313" key="8">
    <source>
        <dbReference type="Proteomes" id="UP000591371"/>
    </source>
</evidence>
<evidence type="ECO:0000313" key="1">
    <source>
        <dbReference type="EMBL" id="EFA4417684.1"/>
    </source>
</evidence>
<reference evidence="1 8" key="2">
    <citation type="submission" date="2019-03" db="EMBL/GenBank/DDBJ databases">
        <authorList>
            <consortium name="GenomeTrakr network: Whole genome sequencing for foodborne pathogen traceback"/>
        </authorList>
    </citation>
    <scope>NUCLEOTIDE SEQUENCE [LARGE SCALE GENOMIC DNA]</scope>
    <source>
        <strain evidence="1 8">PSU-1190</strain>
    </source>
</reference>
<dbReference type="Proteomes" id="UP000531962">
    <property type="component" value="Unassembled WGS sequence"/>
</dbReference>
<evidence type="ECO:0000313" key="5">
    <source>
        <dbReference type="Proteomes" id="UP000271175"/>
    </source>
</evidence>
<evidence type="ECO:0000313" key="4">
    <source>
        <dbReference type="EMBL" id="MIB59992.1"/>
    </source>
</evidence>
<dbReference type="EMBL" id="AASATZ010000006">
    <property type="protein sequence ID" value="EFA4417684.1"/>
    <property type="molecule type" value="Genomic_DNA"/>
</dbReference>
<reference evidence="2 7" key="3">
    <citation type="submission" date="2019-08" db="EMBL/GenBank/DDBJ databases">
        <authorList>
            <consortium name="NARMS: The National Antimicrobial Resistance Monitoring System"/>
        </authorList>
    </citation>
    <scope>NUCLEOTIDE SEQUENCE [LARGE SCALE GENOMIC DNA]</scope>
    <source>
        <strain evidence="2 7">19MD07CB01-EC</strain>
        <strain evidence="4 5">CVM N17EC0276</strain>
    </source>
</reference>
<evidence type="ECO:0000313" key="7">
    <source>
        <dbReference type="Proteomes" id="UP000531962"/>
    </source>
</evidence>
<proteinExistence type="predicted"/>
<reference evidence="3 6" key="1">
    <citation type="submission" date="2019-03" db="EMBL/GenBank/DDBJ databases">
        <title>Whole Genome Sequencing of Shiga-Toxin Escherichia coli Strains from Nebraska.</title>
        <authorList>
            <person name="Abdalhamid B."/>
            <person name="Mccutchen E.L."/>
            <person name="Bouska A.C."/>
            <person name="Hinrichs S.H."/>
            <person name="Iwen P.C."/>
        </authorList>
    </citation>
    <scope>NUCLEOTIDE SEQUENCE [LARGE SCALE GENOMIC DNA]</scope>
    <source>
        <strain evidence="3 6">STEC_170836</strain>
    </source>
</reference>
<name>A0A237D6I9_ECOLX</name>
<accession>A0A237D6I9</accession>
<evidence type="ECO:0000313" key="2">
    <source>
        <dbReference type="EMBL" id="EFD6883544.1"/>
    </source>
</evidence>
<dbReference type="Proteomes" id="UP000271175">
    <property type="component" value="Unassembled WGS sequence"/>
</dbReference>
<comment type="caution">
    <text evidence="1">The sequence shown here is derived from an EMBL/GenBank/DDBJ whole genome shotgun (WGS) entry which is preliminary data.</text>
</comment>
<dbReference type="EMBL" id="AASKVF010000004">
    <property type="protein sequence ID" value="EFD6883544.1"/>
    <property type="molecule type" value="Genomic_DNA"/>
</dbReference>
<dbReference type="EMBL" id="VZEL01000030">
    <property type="protein sequence ID" value="KAB0122196.1"/>
    <property type="molecule type" value="Genomic_DNA"/>
</dbReference>
<dbReference type="Proteomes" id="UP000591371">
    <property type="component" value="Unassembled WGS sequence"/>
</dbReference>
<sequence>MIHRDVLPFAGVFSKNILYRFTDSVAQVSVTGKPDDYHIALLSPDVRINTEYKIIYSEKMIDDKGSWV</sequence>